<organism evidence="1 2">
    <name type="scientific">Octadecabacter temperatus</name>
    <dbReference type="NCBI Taxonomy" id="1458307"/>
    <lineage>
        <taxon>Bacteria</taxon>
        <taxon>Pseudomonadati</taxon>
        <taxon>Pseudomonadota</taxon>
        <taxon>Alphaproteobacteria</taxon>
        <taxon>Rhodobacterales</taxon>
        <taxon>Roseobacteraceae</taxon>
        <taxon>Octadecabacter</taxon>
    </lineage>
</organism>
<reference evidence="1 2" key="1">
    <citation type="journal article" date="2015" name="Genome Announc.">
        <title>Closed Genome Sequence of Octadecabacter temperatus SB1, the First Mesophilic Species of the Genus Octadecabacter.</title>
        <authorList>
            <person name="Voget S."/>
            <person name="Billerbeck S."/>
            <person name="Simon M."/>
            <person name="Daniel R."/>
        </authorList>
    </citation>
    <scope>NUCLEOTIDE SEQUENCE [LARGE SCALE GENOMIC DNA]</scope>
    <source>
        <strain evidence="1 2">SB1</strain>
    </source>
</reference>
<accession>A0A0K0Y8F0</accession>
<dbReference type="STRING" id="1458307.OSB_27090"/>
<dbReference type="Proteomes" id="UP000067444">
    <property type="component" value="Chromosome"/>
</dbReference>
<gene>
    <name evidence="1" type="ORF">OSB_27090</name>
</gene>
<protein>
    <submittedName>
        <fullName evidence="1">Uncharacterized protein</fullName>
    </submittedName>
</protein>
<dbReference type="KEGG" id="otm:OSB_27090"/>
<dbReference type="AlphaFoldDB" id="A0A0K0Y8F0"/>
<dbReference type="EMBL" id="CP012160">
    <property type="protein sequence ID" value="AKS47233.1"/>
    <property type="molecule type" value="Genomic_DNA"/>
</dbReference>
<dbReference type="OrthoDB" id="7632202at2"/>
<proteinExistence type="predicted"/>
<evidence type="ECO:0000313" key="1">
    <source>
        <dbReference type="EMBL" id="AKS47233.1"/>
    </source>
</evidence>
<dbReference type="PATRIC" id="fig|1458307.3.peg.2742"/>
<dbReference type="RefSeq" id="WP_049835457.1">
    <property type="nucleotide sequence ID" value="NZ_CP012160.1"/>
</dbReference>
<sequence>MQFVRLVVFGFLILSVLYLCITLYSRSIRREKLEDEWDENPPEGATPDMRATFVKDGMTKYESGLRKKLILLVYVIPPIVVGTIIYFIN</sequence>
<evidence type="ECO:0000313" key="2">
    <source>
        <dbReference type="Proteomes" id="UP000067444"/>
    </source>
</evidence>
<keyword evidence="2" id="KW-1185">Reference proteome</keyword>
<name>A0A0K0Y8F0_9RHOB</name>